<evidence type="ECO:0000313" key="2">
    <source>
        <dbReference type="EMBL" id="SDQ83855.1"/>
    </source>
</evidence>
<sequence>MRARHLVAGTTVAVLAAVGLPGVAQAAPVVPAQAVLAAHEFPAGSTGYTQKSSIESAASVPSAKTPCTTATYEAEKATAGGRSTTATARRGSTVLDASVIDRVVIGKAIEIGRACTDDGPMPGTRLSAPADLARYRTVFSSNAGGRELIGFIGVRDSTVRVDAVSVRDRADFDAFWQTVRAQVAKVERQP</sequence>
<evidence type="ECO:0000256" key="1">
    <source>
        <dbReference type="SAM" id="SignalP"/>
    </source>
</evidence>
<keyword evidence="1" id="KW-0732">Signal</keyword>
<dbReference type="RefSeq" id="WP_068535365.1">
    <property type="nucleotide sequence ID" value="NZ_FNLF01000002.1"/>
</dbReference>
<proteinExistence type="predicted"/>
<evidence type="ECO:0000313" key="3">
    <source>
        <dbReference type="Proteomes" id="UP000183053"/>
    </source>
</evidence>
<name>A0A1H1E530_9ACTN</name>
<feature type="signal peptide" evidence="1">
    <location>
        <begin position="1"/>
        <end position="26"/>
    </location>
</feature>
<organism evidence="2 3">
    <name type="scientific">Tsukamurella pulmonis</name>
    <dbReference type="NCBI Taxonomy" id="47312"/>
    <lineage>
        <taxon>Bacteria</taxon>
        <taxon>Bacillati</taxon>
        <taxon>Actinomycetota</taxon>
        <taxon>Actinomycetes</taxon>
        <taxon>Mycobacteriales</taxon>
        <taxon>Tsukamurellaceae</taxon>
        <taxon>Tsukamurella</taxon>
    </lineage>
</organism>
<keyword evidence="3" id="KW-1185">Reference proteome</keyword>
<gene>
    <name evidence="2" type="ORF">SAMN04489765_2038</name>
</gene>
<dbReference type="EMBL" id="FNLF01000002">
    <property type="protein sequence ID" value="SDQ83855.1"/>
    <property type="molecule type" value="Genomic_DNA"/>
</dbReference>
<accession>A0A1H1E530</accession>
<dbReference type="Proteomes" id="UP000183053">
    <property type="component" value="Unassembled WGS sequence"/>
</dbReference>
<dbReference type="STRING" id="47312.SAMN04489765_2038"/>
<feature type="chain" id="PRO_5009843942" description="DUF5642 domain-containing protein" evidence="1">
    <location>
        <begin position="27"/>
        <end position="190"/>
    </location>
</feature>
<evidence type="ECO:0008006" key="4">
    <source>
        <dbReference type="Google" id="ProtNLM"/>
    </source>
</evidence>
<reference evidence="3" key="1">
    <citation type="submission" date="2016-10" db="EMBL/GenBank/DDBJ databases">
        <authorList>
            <person name="Varghese N."/>
            <person name="Submissions S."/>
        </authorList>
    </citation>
    <scope>NUCLEOTIDE SEQUENCE [LARGE SCALE GENOMIC DNA]</scope>
    <source>
        <strain evidence="3">DSM 44142</strain>
    </source>
</reference>
<protein>
    <recommendedName>
        <fullName evidence="4">DUF5642 domain-containing protein</fullName>
    </recommendedName>
</protein>
<dbReference type="AlphaFoldDB" id="A0A1H1E530"/>